<evidence type="ECO:0000313" key="3">
    <source>
        <dbReference type="Proteomes" id="UP000298652"/>
    </source>
</evidence>
<dbReference type="Gramene" id="TKW09630">
    <property type="protein sequence ID" value="TKW09630"/>
    <property type="gene ID" value="SEVIR_6G115650v2"/>
</dbReference>
<feature type="chain" id="PRO_5020732489" evidence="1">
    <location>
        <begin position="28"/>
        <end position="53"/>
    </location>
</feature>
<evidence type="ECO:0000256" key="1">
    <source>
        <dbReference type="SAM" id="SignalP"/>
    </source>
</evidence>
<protein>
    <submittedName>
        <fullName evidence="2">Uncharacterized protein</fullName>
    </submittedName>
</protein>
<dbReference type="AlphaFoldDB" id="A0A4U6U269"/>
<sequence length="53" mass="6408">MAKRLFSFNMTSWLLVLDMYRFMPCQSRYLYLVDAVSNLHCCWIFDFVMPICS</sequence>
<feature type="signal peptide" evidence="1">
    <location>
        <begin position="1"/>
        <end position="27"/>
    </location>
</feature>
<proteinExistence type="predicted"/>
<keyword evidence="1" id="KW-0732">Signal</keyword>
<organism evidence="2 3">
    <name type="scientific">Setaria viridis</name>
    <name type="common">Green bristlegrass</name>
    <name type="synonym">Setaria italica subsp. viridis</name>
    <dbReference type="NCBI Taxonomy" id="4556"/>
    <lineage>
        <taxon>Eukaryota</taxon>
        <taxon>Viridiplantae</taxon>
        <taxon>Streptophyta</taxon>
        <taxon>Embryophyta</taxon>
        <taxon>Tracheophyta</taxon>
        <taxon>Spermatophyta</taxon>
        <taxon>Magnoliopsida</taxon>
        <taxon>Liliopsida</taxon>
        <taxon>Poales</taxon>
        <taxon>Poaceae</taxon>
        <taxon>PACMAD clade</taxon>
        <taxon>Panicoideae</taxon>
        <taxon>Panicodae</taxon>
        <taxon>Paniceae</taxon>
        <taxon>Cenchrinae</taxon>
        <taxon>Setaria</taxon>
    </lineage>
</organism>
<dbReference type="EMBL" id="CM016557">
    <property type="protein sequence ID" value="TKW09630.1"/>
    <property type="molecule type" value="Genomic_DNA"/>
</dbReference>
<accession>A0A4U6U269</accession>
<keyword evidence="3" id="KW-1185">Reference proteome</keyword>
<evidence type="ECO:0000313" key="2">
    <source>
        <dbReference type="EMBL" id="TKW09630.1"/>
    </source>
</evidence>
<reference evidence="2" key="1">
    <citation type="submission" date="2019-03" db="EMBL/GenBank/DDBJ databases">
        <title>WGS assembly of Setaria viridis.</title>
        <authorList>
            <person name="Huang P."/>
            <person name="Jenkins J."/>
            <person name="Grimwood J."/>
            <person name="Barry K."/>
            <person name="Healey A."/>
            <person name="Mamidi S."/>
            <person name="Sreedasyam A."/>
            <person name="Shu S."/>
            <person name="Feldman M."/>
            <person name="Wu J."/>
            <person name="Yu Y."/>
            <person name="Chen C."/>
            <person name="Johnson J."/>
            <person name="Rokhsar D."/>
            <person name="Baxter I."/>
            <person name="Schmutz J."/>
            <person name="Brutnell T."/>
            <person name="Kellogg E."/>
        </authorList>
    </citation>
    <scope>NUCLEOTIDE SEQUENCE [LARGE SCALE GENOMIC DNA]</scope>
</reference>
<dbReference type="Proteomes" id="UP000298652">
    <property type="component" value="Chromosome 6"/>
</dbReference>
<name>A0A4U6U269_SETVI</name>
<gene>
    <name evidence="2" type="ORF">SEVIR_6G115650v2</name>
</gene>